<dbReference type="KEGG" id="schi:SCHIN_v1c06710"/>
<dbReference type="EMBL" id="CP043026">
    <property type="protein sequence ID" value="QEH61868.1"/>
    <property type="molecule type" value="Genomic_DNA"/>
</dbReference>
<dbReference type="Proteomes" id="UP000323144">
    <property type="component" value="Chromosome"/>
</dbReference>
<proteinExistence type="predicted"/>
<protein>
    <submittedName>
        <fullName evidence="1">Uncharacterized protein</fullName>
    </submittedName>
</protein>
<evidence type="ECO:0000313" key="2">
    <source>
        <dbReference type="Proteomes" id="UP000323144"/>
    </source>
</evidence>
<name>A0A5B9Y3Y1_9MOLU</name>
<dbReference type="RefSeq" id="WP_166508248.1">
    <property type="nucleotide sequence ID" value="NZ_CP043026.1"/>
</dbReference>
<organism evidence="1 2">
    <name type="scientific">Spiroplasma chinense</name>
    <dbReference type="NCBI Taxonomy" id="216932"/>
    <lineage>
        <taxon>Bacteria</taxon>
        <taxon>Bacillati</taxon>
        <taxon>Mycoplasmatota</taxon>
        <taxon>Mollicutes</taxon>
        <taxon>Entomoplasmatales</taxon>
        <taxon>Spiroplasmataceae</taxon>
        <taxon>Spiroplasma</taxon>
    </lineage>
</organism>
<sequence>MSNKKIFEMDENLRLRTDRIYVNQTIFNCQHPQLAFDRRDDHIKCTTTGCWREFWLRTDAEYYTFKDRMIDKFDFEKAEKEFKRQIRLAKAKAKKEKEISDKAKGLL</sequence>
<evidence type="ECO:0000313" key="1">
    <source>
        <dbReference type="EMBL" id="QEH61868.1"/>
    </source>
</evidence>
<reference evidence="1 2" key="1">
    <citation type="submission" date="2019-08" db="EMBL/GenBank/DDBJ databases">
        <title>Complete genome sequence of Spiroplasma chinense CCH (DSM 19755).</title>
        <authorList>
            <person name="Shen H.-Y."/>
            <person name="Lin Y.-C."/>
            <person name="Chou L."/>
            <person name="Kuo C.-H."/>
        </authorList>
    </citation>
    <scope>NUCLEOTIDE SEQUENCE [LARGE SCALE GENOMIC DNA]</scope>
    <source>
        <strain evidence="1 2">CCH</strain>
    </source>
</reference>
<keyword evidence="2" id="KW-1185">Reference proteome</keyword>
<accession>A0A5B9Y3Y1</accession>
<dbReference type="AlphaFoldDB" id="A0A5B9Y3Y1"/>
<gene>
    <name evidence="1" type="ORF">SCHIN_v1c06710</name>
</gene>